<dbReference type="Proteomes" id="UP000078387">
    <property type="component" value="Unassembled WGS sequence"/>
</dbReference>
<reference evidence="2 3" key="1">
    <citation type="submission" date="2016-05" db="EMBL/GenBank/DDBJ databases">
        <title>First whole genome sequencing of Entamoeba histolytica HM1:IMSS-clone-6.</title>
        <authorList>
            <person name="Mukherjee Avik.K."/>
            <person name="Izumyama S."/>
            <person name="Nakada-Tsukui K."/>
            <person name="Nozaki T."/>
        </authorList>
    </citation>
    <scope>NUCLEOTIDE SEQUENCE [LARGE SCALE GENOMIC DNA]</scope>
    <source>
        <strain evidence="2 3">HM1:IMSS clone 6</strain>
    </source>
</reference>
<sequence length="346" mass="39731">MLTFFICLSLVFAEESPQYYIHQIEQGHQIIYKLNSCLFEAKERYIRFSIYNESEKSNPNILREIYQDNECKGNSETVKILIDESNMLKESITLSPIHSKILSSCESDVEDTIIYNYPIECTKDLDGYYKYIQGDDNVINRTTYLDDTCTSLFYYAPTIKSCKCISIDGNTFVELITCPSELTCKEFQIKKDGECHCIENYRKLEDGSCEYQCFGKGIKVNKQNNGCDCTDGYTANGPQQCTLVCNNNFVPNEENDQCICDLTKGYTLIEGKCIKTEEKERNTTTIYIIAIIIILLIVIISVIAFFWFTRKPRSSHSQNRDNNNNNDAFSVALTDELDLTQQSRNA</sequence>
<evidence type="ECO:0000313" key="2">
    <source>
        <dbReference type="EMBL" id="GAT98610.1"/>
    </source>
</evidence>
<keyword evidence="1" id="KW-1133">Transmembrane helix</keyword>
<proteinExistence type="predicted"/>
<evidence type="ECO:0000313" key="3">
    <source>
        <dbReference type="Proteomes" id="UP000078387"/>
    </source>
</evidence>
<organism evidence="2 3">
    <name type="scientific">Entamoeba histolytica</name>
    <dbReference type="NCBI Taxonomy" id="5759"/>
    <lineage>
        <taxon>Eukaryota</taxon>
        <taxon>Amoebozoa</taxon>
        <taxon>Evosea</taxon>
        <taxon>Archamoebae</taxon>
        <taxon>Mastigamoebida</taxon>
        <taxon>Entamoebidae</taxon>
        <taxon>Entamoeba</taxon>
    </lineage>
</organism>
<evidence type="ECO:0000256" key="1">
    <source>
        <dbReference type="SAM" id="Phobius"/>
    </source>
</evidence>
<dbReference type="VEuPathDB" id="AmoebaDB:EHI7A_051110"/>
<protein>
    <submittedName>
        <fullName evidence="2">Uncharacterized protein</fullName>
    </submittedName>
</protein>
<dbReference type="VEuPathDB" id="AmoebaDB:KM1_098180"/>
<gene>
    <name evidence="2" type="ORF">CL6EHI_180770</name>
</gene>
<dbReference type="eggNOG" id="ENOG502RD9D">
    <property type="taxonomic scope" value="Eukaryota"/>
</dbReference>
<keyword evidence="1" id="KW-0812">Transmembrane</keyword>
<name>A0A175JXU5_ENTHI</name>
<dbReference type="VEuPathDB" id="AmoebaDB:EHI8A_038600"/>
<accession>A0A175JXU5</accession>
<comment type="caution">
    <text evidence="2">The sequence shown here is derived from an EMBL/GenBank/DDBJ whole genome shotgun (WGS) entry which is preliminary data.</text>
</comment>
<dbReference type="EMBL" id="BDEQ01000001">
    <property type="protein sequence ID" value="GAT98610.1"/>
    <property type="molecule type" value="Genomic_DNA"/>
</dbReference>
<dbReference type="VEuPathDB" id="AmoebaDB:EHI5A_066740"/>
<keyword evidence="1" id="KW-0472">Membrane</keyword>
<dbReference type="AlphaFoldDB" id="A0A175JXU5"/>
<dbReference type="VEuPathDB" id="AmoebaDB:EHI_180770"/>
<feature type="transmembrane region" description="Helical" evidence="1">
    <location>
        <begin position="286"/>
        <end position="308"/>
    </location>
</feature>